<dbReference type="PROSITE" id="PS51438">
    <property type="entry name" value="ALBUMIN_2"/>
    <property type="match status" value="1"/>
</dbReference>
<evidence type="ECO:0000313" key="3">
    <source>
        <dbReference type="Proteomes" id="UP000530928"/>
    </source>
</evidence>
<proteinExistence type="predicted"/>
<name>A0A7W0CUK8_9ACTN</name>
<dbReference type="AlphaFoldDB" id="A0A7W0CUK8"/>
<evidence type="ECO:0000259" key="1">
    <source>
        <dbReference type="PROSITE" id="PS51438"/>
    </source>
</evidence>
<feature type="domain" description="Albumin" evidence="1">
    <location>
        <begin position="1"/>
        <end position="22"/>
    </location>
</feature>
<keyword evidence="3" id="KW-1185">Reference proteome</keyword>
<evidence type="ECO:0000313" key="2">
    <source>
        <dbReference type="EMBL" id="MBA2897628.1"/>
    </source>
</evidence>
<sequence length="37" mass="3742">MTTPCCSAENLQTCCAAEAKTECCGTEPQAPTGCGCQ</sequence>
<gene>
    <name evidence="2" type="ORF">HNR30_009030</name>
</gene>
<reference evidence="2 3" key="1">
    <citation type="submission" date="2020-07" db="EMBL/GenBank/DDBJ databases">
        <title>Genomic Encyclopedia of Type Strains, Phase IV (KMG-IV): sequencing the most valuable type-strain genomes for metagenomic binning, comparative biology and taxonomic classification.</title>
        <authorList>
            <person name="Goeker M."/>
        </authorList>
    </citation>
    <scope>NUCLEOTIDE SEQUENCE [LARGE SCALE GENOMIC DNA]</scope>
    <source>
        <strain evidence="2 3">DSM 45533</strain>
    </source>
</reference>
<accession>A0A7W0CUK8</accession>
<comment type="caution">
    <text evidence="2">The sequence shown here is derived from an EMBL/GenBank/DDBJ whole genome shotgun (WGS) entry which is preliminary data.</text>
</comment>
<dbReference type="Proteomes" id="UP000530928">
    <property type="component" value="Unassembled WGS sequence"/>
</dbReference>
<dbReference type="GO" id="GO:0005615">
    <property type="term" value="C:extracellular space"/>
    <property type="evidence" value="ECO:0007669"/>
    <property type="project" value="InterPro"/>
</dbReference>
<dbReference type="InterPro" id="IPR014760">
    <property type="entry name" value="Serum_albumin_N"/>
</dbReference>
<protein>
    <recommendedName>
        <fullName evidence="1">Albumin domain-containing protein</fullName>
    </recommendedName>
</protein>
<organism evidence="2 3">
    <name type="scientific">Nonomuraea soli</name>
    <dbReference type="NCBI Taxonomy" id="1032476"/>
    <lineage>
        <taxon>Bacteria</taxon>
        <taxon>Bacillati</taxon>
        <taxon>Actinomycetota</taxon>
        <taxon>Actinomycetes</taxon>
        <taxon>Streptosporangiales</taxon>
        <taxon>Streptosporangiaceae</taxon>
        <taxon>Nonomuraea</taxon>
    </lineage>
</organism>
<dbReference type="EMBL" id="JACDUR010000012">
    <property type="protein sequence ID" value="MBA2897628.1"/>
    <property type="molecule type" value="Genomic_DNA"/>
</dbReference>